<feature type="region of interest" description="Disordered" evidence="1">
    <location>
        <begin position="115"/>
        <end position="134"/>
    </location>
</feature>
<dbReference type="RefSeq" id="WP_169203901.1">
    <property type="nucleotide sequence ID" value="NZ_CP059467.1"/>
</dbReference>
<accession>A0ABX1NZA1</accession>
<evidence type="ECO:0000313" key="3">
    <source>
        <dbReference type="Proteomes" id="UP000633943"/>
    </source>
</evidence>
<evidence type="ECO:0008006" key="4">
    <source>
        <dbReference type="Google" id="ProtNLM"/>
    </source>
</evidence>
<gene>
    <name evidence="2" type="ORF">GPA24_17935</name>
</gene>
<reference evidence="2 3" key="1">
    <citation type="submission" date="2019-12" db="EMBL/GenBank/DDBJ databases">
        <title>Comparative genomics gives insights into the taxonomy of the Azoarcus-Aromatoleum group and reveals separate origins of nif in the plant-associated Azoarcus and non-plant-associated Aromatoleum sub-groups.</title>
        <authorList>
            <person name="Lafos M."/>
            <person name="Maluk M."/>
            <person name="Batista M."/>
            <person name="Junghare M."/>
            <person name="Carmona M."/>
            <person name="Faoro H."/>
            <person name="Cruz L.M."/>
            <person name="Battistoni F."/>
            <person name="De Souza E."/>
            <person name="Pedrosa F."/>
            <person name="Chen W.-M."/>
            <person name="Poole P.S."/>
            <person name="Dixon R.A."/>
            <person name="James E.K."/>
        </authorList>
    </citation>
    <scope>NUCLEOTIDE SEQUENCE [LARGE SCALE GENOMIC DNA]</scope>
    <source>
        <strain evidence="2 3">PbN1</strain>
    </source>
</reference>
<evidence type="ECO:0000256" key="1">
    <source>
        <dbReference type="SAM" id="MobiDB-lite"/>
    </source>
</evidence>
<keyword evidence="3" id="KW-1185">Reference proteome</keyword>
<dbReference type="Proteomes" id="UP000633943">
    <property type="component" value="Unassembled WGS sequence"/>
</dbReference>
<name>A0ABX1NZA1_9RHOO</name>
<dbReference type="EMBL" id="WTVP01000074">
    <property type="protein sequence ID" value="NMG17383.1"/>
    <property type="molecule type" value="Genomic_DNA"/>
</dbReference>
<evidence type="ECO:0000313" key="2">
    <source>
        <dbReference type="EMBL" id="NMG17383.1"/>
    </source>
</evidence>
<proteinExistence type="predicted"/>
<organism evidence="2 3">
    <name type="scientific">Aromatoleum bremense</name>
    <dbReference type="NCBI Taxonomy" id="76115"/>
    <lineage>
        <taxon>Bacteria</taxon>
        <taxon>Pseudomonadati</taxon>
        <taxon>Pseudomonadota</taxon>
        <taxon>Betaproteobacteria</taxon>
        <taxon>Rhodocyclales</taxon>
        <taxon>Rhodocyclaceae</taxon>
        <taxon>Aromatoleum</taxon>
    </lineage>
</organism>
<sequence>MNTRGGSLAQAEARVARERALLDAQFDAWRGHVRNELTSPRGLGAALMMGFVVGNVLRRRPRRHEAAAPVRKGFLAVATGLALSVLRWRYGNPWAAVPHVVGWVQQQGAGRTAPSSAAAAQSYPWQGPRAIAKR</sequence>
<comment type="caution">
    <text evidence="2">The sequence shown here is derived from an EMBL/GenBank/DDBJ whole genome shotgun (WGS) entry which is preliminary data.</text>
</comment>
<protein>
    <recommendedName>
        <fullName evidence="4">DUF3618 domain-containing protein</fullName>
    </recommendedName>
</protein>